<dbReference type="STRING" id="41047.A0A397HB75"/>
<accession>A0A397HB75</accession>
<comment type="caution">
    <text evidence="2">The sequence shown here is derived from an EMBL/GenBank/DDBJ whole genome shotgun (WGS) entry which is preliminary data.</text>
</comment>
<dbReference type="OrthoDB" id="2104739at2759"/>
<proteinExistence type="predicted"/>
<gene>
    <name evidence="2" type="ORF">CDV56_106624</name>
</gene>
<evidence type="ECO:0000256" key="1">
    <source>
        <dbReference type="SAM" id="MobiDB-lite"/>
    </source>
</evidence>
<sequence>MAPPRRKHSQSSPPPDSTPPRRKSARLAEAQAGRPARQPFIPLSFMSTDTTEPADTWPTLATTAKNRIAQYKPAERAHEAKLPRSLDTFLHWLPEGGRVT</sequence>
<dbReference type="RefSeq" id="XP_026615918.1">
    <property type="nucleotide sequence ID" value="XM_026760243.1"/>
</dbReference>
<feature type="compositionally biased region" description="Polar residues" evidence="1">
    <location>
        <begin position="45"/>
        <end position="56"/>
    </location>
</feature>
<reference evidence="2" key="1">
    <citation type="submission" date="2018-08" db="EMBL/GenBank/DDBJ databases">
        <title>Draft genome sequence of azole-resistant Aspergillus thermomutatus (Neosartorya pseudofischeri) strain HMR AF 39, isolated from a human nasal aspirate.</title>
        <authorList>
            <person name="Parent-Michaud M."/>
            <person name="Dufresne P.J."/>
            <person name="Fournier E."/>
            <person name="Martineau C."/>
            <person name="Moreira S."/>
            <person name="Perkins V."/>
            <person name="De Repentigny L."/>
            <person name="Dufresne S.F."/>
        </authorList>
    </citation>
    <scope>NUCLEOTIDE SEQUENCE [LARGE SCALE GENOMIC DNA]</scope>
    <source>
        <strain evidence="2">HMR AF 39</strain>
    </source>
</reference>
<dbReference type="Proteomes" id="UP000215305">
    <property type="component" value="Unassembled WGS sequence"/>
</dbReference>
<name>A0A397HB75_ASPTH</name>
<feature type="region of interest" description="Disordered" evidence="1">
    <location>
        <begin position="1"/>
        <end position="56"/>
    </location>
</feature>
<dbReference type="VEuPathDB" id="FungiDB:CDV56_106624"/>
<dbReference type="GeneID" id="38128598"/>
<evidence type="ECO:0000313" key="2">
    <source>
        <dbReference type="EMBL" id="RHZ59999.1"/>
    </source>
</evidence>
<dbReference type="AlphaFoldDB" id="A0A397HB75"/>
<protein>
    <submittedName>
        <fullName evidence="2">Uncharacterized protein</fullName>
    </submittedName>
</protein>
<dbReference type="EMBL" id="NKHU02000056">
    <property type="protein sequence ID" value="RHZ59999.1"/>
    <property type="molecule type" value="Genomic_DNA"/>
</dbReference>
<evidence type="ECO:0000313" key="3">
    <source>
        <dbReference type="Proteomes" id="UP000215305"/>
    </source>
</evidence>
<keyword evidence="3" id="KW-1185">Reference proteome</keyword>
<organism evidence="2 3">
    <name type="scientific">Aspergillus thermomutatus</name>
    <name type="common">Neosartorya pseudofischeri</name>
    <dbReference type="NCBI Taxonomy" id="41047"/>
    <lineage>
        <taxon>Eukaryota</taxon>
        <taxon>Fungi</taxon>
        <taxon>Dikarya</taxon>
        <taxon>Ascomycota</taxon>
        <taxon>Pezizomycotina</taxon>
        <taxon>Eurotiomycetes</taxon>
        <taxon>Eurotiomycetidae</taxon>
        <taxon>Eurotiales</taxon>
        <taxon>Aspergillaceae</taxon>
        <taxon>Aspergillus</taxon>
        <taxon>Aspergillus subgen. Fumigati</taxon>
    </lineage>
</organism>